<accession>A0A0C1MWI2</accession>
<dbReference type="STRING" id="86105.NF27_IP00190"/>
<keyword evidence="1" id="KW-0812">Transmembrane</keyword>
<organism evidence="2 3">
    <name type="scientific">Candidatus Jidaibacter acanthamoebae</name>
    <dbReference type="NCBI Taxonomy" id="86105"/>
    <lineage>
        <taxon>Bacteria</taxon>
        <taxon>Pseudomonadati</taxon>
        <taxon>Pseudomonadota</taxon>
        <taxon>Alphaproteobacteria</taxon>
        <taxon>Rickettsiales</taxon>
        <taxon>Candidatus Midichloriaceae</taxon>
        <taxon>Candidatus Jidaibacter</taxon>
    </lineage>
</organism>
<name>A0A0C1MWI2_9RICK</name>
<proteinExistence type="predicted"/>
<keyword evidence="1" id="KW-1133">Transmembrane helix</keyword>
<dbReference type="EMBL" id="JSWE01000208">
    <property type="protein sequence ID" value="KIE04251.1"/>
    <property type="molecule type" value="Genomic_DNA"/>
</dbReference>
<gene>
    <name evidence="2" type="ORF">NF27_IP00190</name>
</gene>
<dbReference type="Proteomes" id="UP000031258">
    <property type="component" value="Unassembled WGS sequence"/>
</dbReference>
<feature type="transmembrane region" description="Helical" evidence="1">
    <location>
        <begin position="21"/>
        <end position="38"/>
    </location>
</feature>
<evidence type="ECO:0000313" key="2">
    <source>
        <dbReference type="EMBL" id="KIE04251.1"/>
    </source>
</evidence>
<evidence type="ECO:0000256" key="1">
    <source>
        <dbReference type="SAM" id="Phobius"/>
    </source>
</evidence>
<evidence type="ECO:0000313" key="3">
    <source>
        <dbReference type="Proteomes" id="UP000031258"/>
    </source>
</evidence>
<reference evidence="2 3" key="1">
    <citation type="submission" date="2014-11" db="EMBL/GenBank/DDBJ databases">
        <title>A Rickettsiales Symbiont of Amoebae With Ancient Features.</title>
        <authorList>
            <person name="Schulz F."/>
            <person name="Martijn J."/>
            <person name="Wascher F."/>
            <person name="Kostanjsek R."/>
            <person name="Ettema T.J."/>
            <person name="Horn M."/>
        </authorList>
    </citation>
    <scope>NUCLEOTIDE SEQUENCE [LARGE SCALE GENOMIC DNA]</scope>
    <source>
        <strain evidence="2 3">UWC36</strain>
    </source>
</reference>
<protein>
    <submittedName>
        <fullName evidence="2">Uncharacterized protein</fullName>
    </submittedName>
</protein>
<dbReference type="AlphaFoldDB" id="A0A0C1MWI2"/>
<sequence>MNRQSKAKEFTNAQQRYFKHILILLTMSPIVVASLANVRPSFRATAREKLILINIIGIWSCNQLNHRS</sequence>
<keyword evidence="3" id="KW-1185">Reference proteome</keyword>
<keyword evidence="1" id="KW-0472">Membrane</keyword>
<comment type="caution">
    <text evidence="2">The sequence shown here is derived from an EMBL/GenBank/DDBJ whole genome shotgun (WGS) entry which is preliminary data.</text>
</comment>